<accession>A0A9D2F0Y3</accession>
<reference evidence="4" key="1">
    <citation type="journal article" date="2021" name="PeerJ">
        <title>Extensive microbial diversity within the chicken gut microbiome revealed by metagenomics and culture.</title>
        <authorList>
            <person name="Gilroy R."/>
            <person name="Ravi A."/>
            <person name="Getino M."/>
            <person name="Pursley I."/>
            <person name="Horton D.L."/>
            <person name="Alikhan N.F."/>
            <person name="Baker D."/>
            <person name="Gharbi K."/>
            <person name="Hall N."/>
            <person name="Watson M."/>
            <person name="Adriaenssens E.M."/>
            <person name="Foster-Nyarko E."/>
            <person name="Jarju S."/>
            <person name="Secka A."/>
            <person name="Antonio M."/>
            <person name="Oren A."/>
            <person name="Chaudhuri R.R."/>
            <person name="La Ragione R."/>
            <person name="Hildebrand F."/>
            <person name="Pallen M.J."/>
        </authorList>
    </citation>
    <scope>NUCLEOTIDE SEQUENCE</scope>
    <source>
        <strain evidence="4">3436</strain>
    </source>
</reference>
<proteinExistence type="predicted"/>
<dbReference type="SUPFAM" id="SSF47413">
    <property type="entry name" value="lambda repressor-like DNA-binding domains"/>
    <property type="match status" value="1"/>
</dbReference>
<evidence type="ECO:0000256" key="1">
    <source>
        <dbReference type="ARBA" id="ARBA00023125"/>
    </source>
</evidence>
<name>A0A9D2F0Y3_9FIRM</name>
<dbReference type="Gene3D" id="1.10.260.40">
    <property type="entry name" value="lambda repressor-like DNA-binding domains"/>
    <property type="match status" value="1"/>
</dbReference>
<feature type="transmembrane region" description="Helical" evidence="2">
    <location>
        <begin position="96"/>
        <end position="118"/>
    </location>
</feature>
<dbReference type="AlphaFoldDB" id="A0A9D2F0Y3"/>
<dbReference type="InterPro" id="IPR001387">
    <property type="entry name" value="Cro/C1-type_HTH"/>
</dbReference>
<dbReference type="SMART" id="SM00530">
    <property type="entry name" value="HTH_XRE"/>
    <property type="match status" value="1"/>
</dbReference>
<dbReference type="CDD" id="cd00093">
    <property type="entry name" value="HTH_XRE"/>
    <property type="match status" value="1"/>
</dbReference>
<reference evidence="4" key="2">
    <citation type="submission" date="2021-04" db="EMBL/GenBank/DDBJ databases">
        <authorList>
            <person name="Gilroy R."/>
        </authorList>
    </citation>
    <scope>NUCLEOTIDE SEQUENCE</scope>
    <source>
        <strain evidence="4">3436</strain>
    </source>
</reference>
<protein>
    <submittedName>
        <fullName evidence="4">Helix-turn-helix domain-containing protein</fullName>
    </submittedName>
</protein>
<sequence>MTLGQNIQAARKNKGFSQEALAEQVGVSRQALGKWEKDTALPSLDNLQALAAALDVSVDSLLGTAQPGDAPEPTLTLDALRALLDARDAEKRRRSWIWGGAAAGAVLLLLAGLIGVAWQYDGQVQVLQAGYSGMQAQFSRTQSELTAQIEELQAAVRQGEATVLNWDWQPTGRVVHDLDGSWVPVSVAVTPRTDSDGMTGQLVLVHQGGRYDGTTELLDMTPGADGVYRVNKGIVFTIGETVDLSVRWKSAAGTVTNEPLGAVPCTEEAFRPLFAWSGSSDSLAYGYRTRKESGATMLTLTCYPVELEVDVPAWMEVQSVVVELRLDGAAGEPAATAELECLGWSESGDRRTAVYNGTFYNETAKNGWPYQGGTVDFVVRLTDANGNTWTNTHPLTER</sequence>
<dbReference type="PANTHER" id="PTHR46558">
    <property type="entry name" value="TRACRIPTIONAL REGULATORY PROTEIN-RELATED-RELATED"/>
    <property type="match status" value="1"/>
</dbReference>
<feature type="domain" description="HTH cro/C1-type" evidence="3">
    <location>
        <begin position="7"/>
        <end position="61"/>
    </location>
</feature>
<gene>
    <name evidence="4" type="ORF">H9810_02380</name>
</gene>
<organism evidence="4 5">
    <name type="scientific">Candidatus Gemmiger excrementavium</name>
    <dbReference type="NCBI Taxonomy" id="2838608"/>
    <lineage>
        <taxon>Bacteria</taxon>
        <taxon>Bacillati</taxon>
        <taxon>Bacillota</taxon>
        <taxon>Clostridia</taxon>
        <taxon>Eubacteriales</taxon>
        <taxon>Gemmiger</taxon>
    </lineage>
</organism>
<dbReference type="GO" id="GO:0003677">
    <property type="term" value="F:DNA binding"/>
    <property type="evidence" value="ECO:0007669"/>
    <property type="project" value="UniProtKB-KW"/>
</dbReference>
<keyword evidence="2" id="KW-0472">Membrane</keyword>
<evidence type="ECO:0000259" key="3">
    <source>
        <dbReference type="PROSITE" id="PS50943"/>
    </source>
</evidence>
<comment type="caution">
    <text evidence="4">The sequence shown here is derived from an EMBL/GenBank/DDBJ whole genome shotgun (WGS) entry which is preliminary data.</text>
</comment>
<keyword evidence="2" id="KW-1133">Transmembrane helix</keyword>
<dbReference type="Pfam" id="PF01381">
    <property type="entry name" value="HTH_3"/>
    <property type="match status" value="1"/>
</dbReference>
<keyword evidence="1" id="KW-0238">DNA-binding</keyword>
<dbReference type="InterPro" id="IPR010982">
    <property type="entry name" value="Lambda_DNA-bd_dom_sf"/>
</dbReference>
<dbReference type="PROSITE" id="PS50943">
    <property type="entry name" value="HTH_CROC1"/>
    <property type="match status" value="1"/>
</dbReference>
<dbReference type="Proteomes" id="UP000824031">
    <property type="component" value="Unassembled WGS sequence"/>
</dbReference>
<dbReference type="PANTHER" id="PTHR46558:SF11">
    <property type="entry name" value="HTH-TYPE TRANSCRIPTIONAL REGULATOR XRE"/>
    <property type="match status" value="1"/>
</dbReference>
<evidence type="ECO:0000313" key="4">
    <source>
        <dbReference type="EMBL" id="HIZ47554.1"/>
    </source>
</evidence>
<evidence type="ECO:0000256" key="2">
    <source>
        <dbReference type="SAM" id="Phobius"/>
    </source>
</evidence>
<keyword evidence="2" id="KW-0812">Transmembrane</keyword>
<evidence type="ECO:0000313" key="5">
    <source>
        <dbReference type="Proteomes" id="UP000824031"/>
    </source>
</evidence>
<dbReference type="EMBL" id="DXBO01000028">
    <property type="protein sequence ID" value="HIZ47554.1"/>
    <property type="molecule type" value="Genomic_DNA"/>
</dbReference>